<evidence type="ECO:0000313" key="1">
    <source>
        <dbReference type="EMBL" id="TXE19929.1"/>
    </source>
</evidence>
<dbReference type="Proteomes" id="UP000321938">
    <property type="component" value="Unassembled WGS sequence"/>
</dbReference>
<proteinExistence type="predicted"/>
<dbReference type="GO" id="GO:0047605">
    <property type="term" value="F:acetolactate decarboxylase activity"/>
    <property type="evidence" value="ECO:0007669"/>
    <property type="project" value="InterPro"/>
</dbReference>
<dbReference type="Pfam" id="PF03306">
    <property type="entry name" value="AAL_decarboxy"/>
    <property type="match status" value="1"/>
</dbReference>
<organism evidence="1 2">
    <name type="scientific">Psychroserpens burtonensis</name>
    <dbReference type="NCBI Taxonomy" id="49278"/>
    <lineage>
        <taxon>Bacteria</taxon>
        <taxon>Pseudomonadati</taxon>
        <taxon>Bacteroidota</taxon>
        <taxon>Flavobacteriia</taxon>
        <taxon>Flavobacteriales</taxon>
        <taxon>Flavobacteriaceae</taxon>
        <taxon>Psychroserpens</taxon>
    </lineage>
</organism>
<dbReference type="STRING" id="1123037.GCA_000425305_02835"/>
<keyword evidence="2" id="KW-1185">Reference proteome</keyword>
<sequence>MKIKHISFGLFLIVLVSCNQNTKSTNLELETYSDIKITGAMKNVMWKGELEGIINLDSITNQKGLYGIGPESYLTGEILINDGQAYVSEVLTDSTMKVEKNFDVSAPFFVYGNVTEWHKIDLPSGIKSIQDLEKFIDEKTIEYKRPFAFKLKGDVSKAIIHIQNLPKGTHVSSPEEAHKGQTNYNLKNEEVVIIGFFSTEHKGVFTHHDSFLHLHLITKDERKMGHLDMAEFNEMELYLPKK</sequence>
<dbReference type="Gene3D" id="3.30.1330.80">
    <property type="entry name" value="Hypothetical protein, similar to alpha- acetolactate decarboxylase, domain 2"/>
    <property type="match status" value="1"/>
</dbReference>
<dbReference type="EMBL" id="VOSB01000002">
    <property type="protein sequence ID" value="TXE19929.1"/>
    <property type="molecule type" value="Genomic_DNA"/>
</dbReference>
<dbReference type="AlphaFoldDB" id="A0A5C7BDV0"/>
<dbReference type="PROSITE" id="PS51257">
    <property type="entry name" value="PROKAR_LIPOPROTEIN"/>
    <property type="match status" value="1"/>
</dbReference>
<reference evidence="1 2" key="1">
    <citation type="submission" date="2019-08" db="EMBL/GenBank/DDBJ databases">
        <title>Genome of Psychroserpens burtonensis ACAM 167.</title>
        <authorList>
            <person name="Bowman J.P."/>
        </authorList>
    </citation>
    <scope>NUCLEOTIDE SEQUENCE [LARGE SCALE GENOMIC DNA]</scope>
    <source>
        <strain evidence="1 2">ACAM 167</strain>
    </source>
</reference>
<dbReference type="OrthoDB" id="824310at2"/>
<dbReference type="GO" id="GO:0045151">
    <property type="term" value="P:acetoin biosynthetic process"/>
    <property type="evidence" value="ECO:0007669"/>
    <property type="project" value="InterPro"/>
</dbReference>
<protein>
    <submittedName>
        <fullName evidence="1">Alpha-acetolactate decarboxylase</fullName>
    </submittedName>
</protein>
<comment type="caution">
    <text evidence="1">The sequence shown here is derived from an EMBL/GenBank/DDBJ whole genome shotgun (WGS) entry which is preliminary data.</text>
</comment>
<dbReference type="SUPFAM" id="SSF117856">
    <property type="entry name" value="AF0104/ALDC/Ptd012-like"/>
    <property type="match status" value="1"/>
</dbReference>
<dbReference type="InterPro" id="IPR005128">
    <property type="entry name" value="Acetolactate_a_deCO2ase"/>
</dbReference>
<accession>A0A5C7BDV0</accession>
<dbReference type="UniPathway" id="UPA00626">
    <property type="reaction ID" value="UER00678"/>
</dbReference>
<dbReference type="RefSeq" id="WP_147230875.1">
    <property type="nucleotide sequence ID" value="NZ_VOSB01000002.1"/>
</dbReference>
<evidence type="ECO:0000313" key="2">
    <source>
        <dbReference type="Proteomes" id="UP000321938"/>
    </source>
</evidence>
<name>A0A5C7BDV0_9FLAO</name>
<gene>
    <name evidence="1" type="ORF">ES692_01330</name>
</gene>